<reference evidence="3" key="1">
    <citation type="journal article" date="2020" name="Nat. Commun.">
        <title>Genome sequence of the cluster root forming white lupin.</title>
        <authorList>
            <person name="Hufnagel B."/>
            <person name="Marques A."/>
            <person name="Soriano A."/>
            <person name="Marques L."/>
            <person name="Divol F."/>
            <person name="Doumas P."/>
            <person name="Sallet E."/>
            <person name="Mancinotti D."/>
            <person name="Carrere S."/>
            <person name="Marande W."/>
            <person name="Arribat S."/>
            <person name="Keller J."/>
            <person name="Huneau C."/>
            <person name="Blein T."/>
            <person name="Aime D."/>
            <person name="Laguerre M."/>
            <person name="Taylor J."/>
            <person name="Schubert V."/>
            <person name="Nelson M."/>
            <person name="Geu-Flores F."/>
            <person name="Crespi M."/>
            <person name="Gallardo-Guerrero K."/>
            <person name="Delaux P.-M."/>
            <person name="Salse J."/>
            <person name="Berges H."/>
            <person name="Guyot R."/>
            <person name="Gouzy J."/>
            <person name="Peret B."/>
        </authorList>
    </citation>
    <scope>NUCLEOTIDE SEQUENCE [LARGE SCALE GENOMIC DNA]</scope>
    <source>
        <strain evidence="3">cv. Amiga</strain>
    </source>
</reference>
<feature type="chain" id="PRO_5025655230" evidence="1">
    <location>
        <begin position="21"/>
        <end position="81"/>
    </location>
</feature>
<evidence type="ECO:0000313" key="2">
    <source>
        <dbReference type="EMBL" id="KAE9621841.1"/>
    </source>
</evidence>
<feature type="signal peptide" evidence="1">
    <location>
        <begin position="1"/>
        <end position="20"/>
    </location>
</feature>
<dbReference type="EMBL" id="WOCE01000001">
    <property type="protein sequence ID" value="KAE9621841.1"/>
    <property type="molecule type" value="Genomic_DNA"/>
</dbReference>
<gene>
    <name evidence="2" type="ORF">Lalb_Chr01g0019051</name>
</gene>
<comment type="caution">
    <text evidence="2">The sequence shown here is derived from an EMBL/GenBank/DDBJ whole genome shotgun (WGS) entry which is preliminary data.</text>
</comment>
<dbReference type="AlphaFoldDB" id="A0A6A4R7G7"/>
<evidence type="ECO:0000313" key="3">
    <source>
        <dbReference type="Proteomes" id="UP000447434"/>
    </source>
</evidence>
<evidence type="ECO:0000256" key="1">
    <source>
        <dbReference type="SAM" id="SignalP"/>
    </source>
</evidence>
<sequence length="81" mass="8448">MNASLVKLSFFLILLVCASGLKFETKNQDAKINDGTCKTTDDCGSCVCGQNGCRCCICVSGQCICTNVGGHGSMSHANAIH</sequence>
<name>A0A6A4R7G7_LUPAL</name>
<dbReference type="Proteomes" id="UP000447434">
    <property type="component" value="Chromosome 1"/>
</dbReference>
<keyword evidence="1" id="KW-0732">Signal</keyword>
<dbReference type="OrthoDB" id="10511114at2759"/>
<protein>
    <submittedName>
        <fullName evidence="2">Uncharacterized protein</fullName>
    </submittedName>
</protein>
<organism evidence="2 3">
    <name type="scientific">Lupinus albus</name>
    <name type="common">White lupine</name>
    <name type="synonym">Lupinus termis</name>
    <dbReference type="NCBI Taxonomy" id="3870"/>
    <lineage>
        <taxon>Eukaryota</taxon>
        <taxon>Viridiplantae</taxon>
        <taxon>Streptophyta</taxon>
        <taxon>Embryophyta</taxon>
        <taxon>Tracheophyta</taxon>
        <taxon>Spermatophyta</taxon>
        <taxon>Magnoliopsida</taxon>
        <taxon>eudicotyledons</taxon>
        <taxon>Gunneridae</taxon>
        <taxon>Pentapetalae</taxon>
        <taxon>rosids</taxon>
        <taxon>fabids</taxon>
        <taxon>Fabales</taxon>
        <taxon>Fabaceae</taxon>
        <taxon>Papilionoideae</taxon>
        <taxon>50 kb inversion clade</taxon>
        <taxon>genistoids sensu lato</taxon>
        <taxon>core genistoids</taxon>
        <taxon>Genisteae</taxon>
        <taxon>Lupinus</taxon>
    </lineage>
</organism>
<accession>A0A6A4R7G7</accession>
<keyword evidence="3" id="KW-1185">Reference proteome</keyword>
<proteinExistence type="predicted"/>